<evidence type="ECO:0000313" key="2">
    <source>
        <dbReference type="Proteomes" id="UP000005239"/>
    </source>
</evidence>
<organism evidence="1 2">
    <name type="scientific">Pristionchus pacificus</name>
    <name type="common">Parasitic nematode worm</name>
    <dbReference type="NCBI Taxonomy" id="54126"/>
    <lineage>
        <taxon>Eukaryota</taxon>
        <taxon>Metazoa</taxon>
        <taxon>Ecdysozoa</taxon>
        <taxon>Nematoda</taxon>
        <taxon>Chromadorea</taxon>
        <taxon>Rhabditida</taxon>
        <taxon>Rhabditina</taxon>
        <taxon>Diplogasteromorpha</taxon>
        <taxon>Diplogasteroidea</taxon>
        <taxon>Neodiplogasteridae</taxon>
        <taxon>Pristionchus</taxon>
    </lineage>
</organism>
<gene>
    <name evidence="1" type="primary">WBGene00103273</name>
</gene>
<keyword evidence="2" id="KW-1185">Reference proteome</keyword>
<reference evidence="1" key="2">
    <citation type="submission" date="2022-06" db="UniProtKB">
        <authorList>
            <consortium name="EnsemblMetazoa"/>
        </authorList>
    </citation>
    <scope>IDENTIFICATION</scope>
    <source>
        <strain evidence="1">PS312</strain>
    </source>
</reference>
<dbReference type="Proteomes" id="UP000005239">
    <property type="component" value="Unassembled WGS sequence"/>
</dbReference>
<dbReference type="EnsemblMetazoa" id="PPA13719.1">
    <property type="protein sequence ID" value="PPA13719.1"/>
    <property type="gene ID" value="WBGene00103273"/>
</dbReference>
<accession>A0A8R1UD04</accession>
<evidence type="ECO:0000313" key="1">
    <source>
        <dbReference type="EnsemblMetazoa" id="PPA13719.1"/>
    </source>
</evidence>
<accession>A0A2A6BW21</accession>
<dbReference type="AlphaFoldDB" id="A0A2A6BW21"/>
<protein>
    <submittedName>
        <fullName evidence="1">Uncharacterized protein</fullName>
    </submittedName>
</protein>
<sequence>MGIGQPIAPDSRHRRVIEVKQKRPEVSIEIDAATIGRARPATTALDAQRAGHPATHALAPGRDDYGKRTAVAHQELTGTELTERLYERSLSVMI</sequence>
<proteinExistence type="predicted"/>
<reference evidence="2" key="1">
    <citation type="journal article" date="2008" name="Nat. Genet.">
        <title>The Pristionchus pacificus genome provides a unique perspective on nematode lifestyle and parasitism.</title>
        <authorList>
            <person name="Dieterich C."/>
            <person name="Clifton S.W."/>
            <person name="Schuster L.N."/>
            <person name="Chinwalla A."/>
            <person name="Delehaunty K."/>
            <person name="Dinkelacker I."/>
            <person name="Fulton L."/>
            <person name="Fulton R."/>
            <person name="Godfrey J."/>
            <person name="Minx P."/>
            <person name="Mitreva M."/>
            <person name="Roeseler W."/>
            <person name="Tian H."/>
            <person name="Witte H."/>
            <person name="Yang S.P."/>
            <person name="Wilson R.K."/>
            <person name="Sommer R.J."/>
        </authorList>
    </citation>
    <scope>NUCLEOTIDE SEQUENCE [LARGE SCALE GENOMIC DNA]</scope>
    <source>
        <strain evidence="2">PS312</strain>
    </source>
</reference>
<name>A0A2A6BW21_PRIPA</name>